<protein>
    <submittedName>
        <fullName evidence="1">Uncharacterized protein</fullName>
    </submittedName>
</protein>
<evidence type="ECO:0000313" key="2">
    <source>
        <dbReference type="Proteomes" id="UP000515683"/>
    </source>
</evidence>
<evidence type="ECO:0000313" key="1">
    <source>
        <dbReference type="EMBL" id="QFG06540.1"/>
    </source>
</evidence>
<sequence length="51" mass="5991">MNYTDPCTMALDTDEKIREIMDLPAEIYDIPEISDAEDFNMNDYLSADYDY</sequence>
<keyword evidence="2" id="KW-1185">Reference proteome</keyword>
<dbReference type="EMBL" id="MK867354">
    <property type="protein sequence ID" value="QFG06540.1"/>
    <property type="molecule type" value="Genomic_DNA"/>
</dbReference>
<proteinExistence type="predicted"/>
<accession>A0A6M2ZHX7</accession>
<dbReference type="Proteomes" id="UP000515683">
    <property type="component" value="Segment"/>
</dbReference>
<gene>
    <name evidence="1" type="ORF">SSCSM1_276</name>
</gene>
<reference evidence="1" key="1">
    <citation type="submission" date="2019-04" db="EMBL/GenBank/DDBJ databases">
        <title>Genomic and proteomic characterization of cyanophage S-SCSM1 provides new insights into understanding the viral gene diversity and phage-host interactions.</title>
        <authorList>
            <person name="Wang Q."/>
            <person name="Xu Y."/>
            <person name="Jiao N."/>
            <person name="Zhang R."/>
        </authorList>
    </citation>
    <scope>NUCLEOTIDE SEQUENCE [LARGE SCALE GENOMIC DNA]</scope>
</reference>
<name>A0A6M2ZHX7_9CAUD</name>
<organism evidence="1 2">
    <name type="scientific">Synechococcus phage S-SCSM1</name>
    <dbReference type="NCBI Taxonomy" id="2588487"/>
    <lineage>
        <taxon>Viruses</taxon>
        <taxon>Duplodnaviria</taxon>
        <taxon>Heunggongvirae</taxon>
        <taxon>Uroviricota</taxon>
        <taxon>Caudoviricetes</taxon>
        <taxon>Pantevenvirales</taxon>
        <taxon>Kyanoviridae</taxon>
        <taxon>Zhoulongquanvirus</taxon>
        <taxon>Zhoulongquanvirus esscess</taxon>
    </lineage>
</organism>